<feature type="transmembrane region" description="Helical" evidence="2">
    <location>
        <begin position="130"/>
        <end position="151"/>
    </location>
</feature>
<organism evidence="3 4">
    <name type="scientific">Limulus polyphemus</name>
    <name type="common">Atlantic horseshoe crab</name>
    <dbReference type="NCBI Taxonomy" id="6850"/>
    <lineage>
        <taxon>Eukaryota</taxon>
        <taxon>Metazoa</taxon>
        <taxon>Ecdysozoa</taxon>
        <taxon>Arthropoda</taxon>
        <taxon>Chelicerata</taxon>
        <taxon>Merostomata</taxon>
        <taxon>Xiphosura</taxon>
        <taxon>Limulidae</taxon>
        <taxon>Limulus</taxon>
    </lineage>
</organism>
<dbReference type="GeneID" id="111088543"/>
<dbReference type="RefSeq" id="XP_022254713.1">
    <property type="nucleotide sequence ID" value="XM_022399005.1"/>
</dbReference>
<evidence type="ECO:0000313" key="3">
    <source>
        <dbReference type="Proteomes" id="UP000694941"/>
    </source>
</evidence>
<keyword evidence="2" id="KW-0472">Membrane</keyword>
<keyword evidence="2" id="KW-1133">Transmembrane helix</keyword>
<dbReference type="Proteomes" id="UP000694941">
    <property type="component" value="Unplaced"/>
</dbReference>
<evidence type="ECO:0000313" key="4">
    <source>
        <dbReference type="RefSeq" id="XP_022254713.1"/>
    </source>
</evidence>
<keyword evidence="3" id="KW-1185">Reference proteome</keyword>
<proteinExistence type="predicted"/>
<gene>
    <name evidence="4" type="primary">LOC111088543</name>
</gene>
<sequence>MSSKPSSDRQFLVESLDFLSPNQLPTQQGFRSHSFMCLSNSRNGSDRDSEEWPEVPLSPLDHSVKTWQGGPTPVTLICPNPRTTKSITFAQKDCVCYSDSEGQTDSIRETRNVQPKSSSSSDDLPRKTRWLIIITGIVIILMSILLVGVSLRLAPVIDDLVRKENEDIFRFMTSTISPYGDADNQTSNVTGQPG</sequence>
<evidence type="ECO:0000256" key="2">
    <source>
        <dbReference type="SAM" id="Phobius"/>
    </source>
</evidence>
<name>A0ABM1TFQ7_LIMPO</name>
<reference evidence="4" key="1">
    <citation type="submission" date="2025-08" db="UniProtKB">
        <authorList>
            <consortium name="RefSeq"/>
        </authorList>
    </citation>
    <scope>IDENTIFICATION</scope>
    <source>
        <tissue evidence="4">Muscle</tissue>
    </source>
</reference>
<keyword evidence="2" id="KW-0812">Transmembrane</keyword>
<protein>
    <submittedName>
        <fullName evidence="4">Uncharacterized protein LOC111088543 isoform X1</fullName>
    </submittedName>
</protein>
<feature type="region of interest" description="Disordered" evidence="1">
    <location>
        <begin position="105"/>
        <end position="124"/>
    </location>
</feature>
<accession>A0ABM1TFQ7</accession>
<feature type="compositionally biased region" description="Polar residues" evidence="1">
    <location>
        <begin position="112"/>
        <end position="122"/>
    </location>
</feature>
<evidence type="ECO:0000256" key="1">
    <source>
        <dbReference type="SAM" id="MobiDB-lite"/>
    </source>
</evidence>